<comment type="catalytic activity">
    <reaction evidence="1 16">
        <text>(R)-pantothenate + ATP = (R)-4'-phosphopantothenate + ADP + H(+)</text>
        <dbReference type="Rhea" id="RHEA:16373"/>
        <dbReference type="ChEBI" id="CHEBI:10986"/>
        <dbReference type="ChEBI" id="CHEBI:15378"/>
        <dbReference type="ChEBI" id="CHEBI:29032"/>
        <dbReference type="ChEBI" id="CHEBI:30616"/>
        <dbReference type="ChEBI" id="CHEBI:456216"/>
        <dbReference type="EC" id="2.7.1.33"/>
    </reaction>
</comment>
<feature type="binding site" evidence="16">
    <location>
        <position position="132"/>
    </location>
    <ligand>
        <name>ATP</name>
        <dbReference type="ChEBI" id="CHEBI:30616"/>
    </ligand>
</feature>
<dbReference type="EC" id="2.7.1.33" evidence="6 16"/>
<dbReference type="PANTHER" id="PTHR34265">
    <property type="entry name" value="TYPE III PANTOTHENATE KINASE"/>
    <property type="match status" value="1"/>
</dbReference>
<keyword evidence="11 16" id="KW-0067">ATP-binding</keyword>
<dbReference type="GO" id="GO:0005737">
    <property type="term" value="C:cytoplasm"/>
    <property type="evidence" value="ECO:0007669"/>
    <property type="project" value="UniProtKB-SubCell"/>
</dbReference>
<evidence type="ECO:0000256" key="15">
    <source>
        <dbReference type="ARBA" id="ARBA00040883"/>
    </source>
</evidence>
<evidence type="ECO:0000256" key="4">
    <source>
        <dbReference type="ARBA" id="ARBA00005225"/>
    </source>
</evidence>
<keyword evidence="13 16" id="KW-0173">Coenzyme A biosynthesis</keyword>
<feature type="binding site" evidence="16">
    <location>
        <begin position="6"/>
        <end position="13"/>
    </location>
    <ligand>
        <name>ATP</name>
        <dbReference type="ChEBI" id="CHEBI:30616"/>
    </ligand>
</feature>
<keyword evidence="7 16" id="KW-0963">Cytoplasm</keyword>
<evidence type="ECO:0000313" key="17">
    <source>
        <dbReference type="EMBL" id="HIU69743.1"/>
    </source>
</evidence>
<dbReference type="CDD" id="cd24015">
    <property type="entry name" value="ASKHA_NBD_PanK-III"/>
    <property type="match status" value="1"/>
</dbReference>
<comment type="caution">
    <text evidence="17">The sequence shown here is derived from an EMBL/GenBank/DDBJ whole genome shotgun (WGS) entry which is preliminary data.</text>
</comment>
<comment type="similarity">
    <text evidence="14 16">Belongs to the type III pantothenate kinase family.</text>
</comment>
<dbReference type="Proteomes" id="UP000824125">
    <property type="component" value="Unassembled WGS sequence"/>
</dbReference>
<dbReference type="InterPro" id="IPR004619">
    <property type="entry name" value="Type_III_PanK"/>
</dbReference>
<evidence type="ECO:0000313" key="18">
    <source>
        <dbReference type="Proteomes" id="UP000824125"/>
    </source>
</evidence>
<comment type="pathway">
    <text evidence="4 16">Cofactor biosynthesis; coenzyme A biosynthesis; CoA from (R)-pantothenate: step 1/5.</text>
</comment>
<keyword evidence="10 16" id="KW-0418">Kinase</keyword>
<keyword evidence="8 16" id="KW-0808">Transferase</keyword>
<evidence type="ECO:0000256" key="16">
    <source>
        <dbReference type="HAMAP-Rule" id="MF_01274"/>
    </source>
</evidence>
<dbReference type="GO" id="GO:0005524">
    <property type="term" value="F:ATP binding"/>
    <property type="evidence" value="ECO:0007669"/>
    <property type="project" value="UniProtKB-UniRule"/>
</dbReference>
<comment type="caution">
    <text evidence="16">Lacks conserved residue(s) required for the propagation of feature annotation.</text>
</comment>
<evidence type="ECO:0000256" key="11">
    <source>
        <dbReference type="ARBA" id="ARBA00022840"/>
    </source>
</evidence>
<feature type="binding site" evidence="16">
    <location>
        <begin position="107"/>
        <end position="110"/>
    </location>
    <ligand>
        <name>substrate</name>
    </ligand>
</feature>
<protein>
    <recommendedName>
        <fullName evidence="15 16">Type III pantothenate kinase</fullName>
        <ecNumber evidence="6 16">2.7.1.33</ecNumber>
    </recommendedName>
    <alternativeName>
        <fullName evidence="16">PanK-III</fullName>
    </alternativeName>
    <alternativeName>
        <fullName evidence="16">Pantothenic acid kinase</fullName>
    </alternativeName>
</protein>
<evidence type="ECO:0000256" key="2">
    <source>
        <dbReference type="ARBA" id="ARBA00001958"/>
    </source>
</evidence>
<dbReference type="PANTHER" id="PTHR34265:SF1">
    <property type="entry name" value="TYPE III PANTOTHENATE KINASE"/>
    <property type="match status" value="1"/>
</dbReference>
<dbReference type="GO" id="GO:0015937">
    <property type="term" value="P:coenzyme A biosynthetic process"/>
    <property type="evidence" value="ECO:0007669"/>
    <property type="project" value="UniProtKB-UniRule"/>
</dbReference>
<dbReference type="EMBL" id="DVNM01000042">
    <property type="protein sequence ID" value="HIU69743.1"/>
    <property type="molecule type" value="Genomic_DNA"/>
</dbReference>
<dbReference type="Pfam" id="PF03309">
    <property type="entry name" value="Pan_kinase"/>
    <property type="match status" value="1"/>
</dbReference>
<comment type="cofactor">
    <cofactor evidence="2">
        <name>K(+)</name>
        <dbReference type="ChEBI" id="CHEBI:29103"/>
    </cofactor>
</comment>
<keyword evidence="12 16" id="KW-0630">Potassium</keyword>
<keyword evidence="16" id="KW-0479">Metal-binding</keyword>
<evidence type="ECO:0000256" key="13">
    <source>
        <dbReference type="ARBA" id="ARBA00022993"/>
    </source>
</evidence>
<evidence type="ECO:0000256" key="8">
    <source>
        <dbReference type="ARBA" id="ARBA00022679"/>
    </source>
</evidence>
<proteinExistence type="inferred from homology"/>
<dbReference type="NCBIfam" id="NF009855">
    <property type="entry name" value="PRK13321.1"/>
    <property type="match status" value="1"/>
</dbReference>
<comment type="subunit">
    <text evidence="5 16">Homodimer.</text>
</comment>
<dbReference type="SUPFAM" id="SSF53067">
    <property type="entry name" value="Actin-like ATPase domain"/>
    <property type="match status" value="2"/>
</dbReference>
<evidence type="ECO:0000256" key="5">
    <source>
        <dbReference type="ARBA" id="ARBA00011738"/>
    </source>
</evidence>
<dbReference type="AlphaFoldDB" id="A0A9D1MVC5"/>
<reference evidence="17" key="2">
    <citation type="journal article" date="2021" name="PeerJ">
        <title>Extensive microbial diversity within the chicken gut microbiome revealed by metagenomics and culture.</title>
        <authorList>
            <person name="Gilroy R."/>
            <person name="Ravi A."/>
            <person name="Getino M."/>
            <person name="Pursley I."/>
            <person name="Horton D.L."/>
            <person name="Alikhan N.F."/>
            <person name="Baker D."/>
            <person name="Gharbi K."/>
            <person name="Hall N."/>
            <person name="Watson M."/>
            <person name="Adriaenssens E.M."/>
            <person name="Foster-Nyarko E."/>
            <person name="Jarju S."/>
            <person name="Secka A."/>
            <person name="Antonio M."/>
            <person name="Oren A."/>
            <person name="Chaudhuri R.R."/>
            <person name="La Ragione R."/>
            <person name="Hildebrand F."/>
            <person name="Pallen M.J."/>
        </authorList>
    </citation>
    <scope>NUCLEOTIDE SEQUENCE</scope>
    <source>
        <strain evidence="17">CHK176-6737</strain>
    </source>
</reference>
<dbReference type="HAMAP" id="MF_01274">
    <property type="entry name" value="Pantothen_kinase_3"/>
    <property type="match status" value="1"/>
</dbReference>
<evidence type="ECO:0000256" key="3">
    <source>
        <dbReference type="ARBA" id="ARBA00004496"/>
    </source>
</evidence>
<dbReference type="InterPro" id="IPR043129">
    <property type="entry name" value="ATPase_NBD"/>
</dbReference>
<sequence length="257" mass="26900">MILTIDVGNTNIVLGVFDGDTLVFECRLTTNIHETADEYAIKLSSVFHVRNIDAKKIDGGIISSVVPPLSQTLAEAVRLLTGCRPLIVGPGLKTGINIKIDNPGELGADMVVATAASIAKYPLPQIVCDLGTAITVSVIDSSGAYRGGAIACGIKTALNALSGSTAQLPQIHLGAPEKAIGTNTADCMNSGAVFGTAAMIDGLVHRFEQELGEKAFVVLTGGFGPMIAKYCTCETTVDNDLLLDGLRILYNKNKPKK</sequence>
<comment type="subcellular location">
    <subcellularLocation>
        <location evidence="3 16">Cytoplasm</location>
    </subcellularLocation>
</comment>
<reference evidence="17" key="1">
    <citation type="submission" date="2020-10" db="EMBL/GenBank/DDBJ databases">
        <authorList>
            <person name="Gilroy R."/>
        </authorList>
    </citation>
    <scope>NUCLEOTIDE SEQUENCE</scope>
    <source>
        <strain evidence="17">CHK176-6737</strain>
    </source>
</reference>
<keyword evidence="9 16" id="KW-0547">Nucleotide-binding</keyword>
<dbReference type="Gene3D" id="3.30.420.40">
    <property type="match status" value="2"/>
</dbReference>
<feature type="binding site" evidence="16">
    <location>
        <position position="129"/>
    </location>
    <ligand>
        <name>K(+)</name>
        <dbReference type="ChEBI" id="CHEBI:29103"/>
    </ligand>
</feature>
<dbReference type="NCBIfam" id="TIGR00671">
    <property type="entry name" value="baf"/>
    <property type="match status" value="1"/>
</dbReference>
<evidence type="ECO:0000256" key="1">
    <source>
        <dbReference type="ARBA" id="ARBA00001206"/>
    </source>
</evidence>
<comment type="function">
    <text evidence="16">Catalyzes the phosphorylation of pantothenate (Pan), the first step in CoA biosynthesis.</text>
</comment>
<feature type="active site" description="Proton acceptor" evidence="16">
    <location>
        <position position="109"/>
    </location>
</feature>
<evidence type="ECO:0000256" key="9">
    <source>
        <dbReference type="ARBA" id="ARBA00022741"/>
    </source>
</evidence>
<evidence type="ECO:0000256" key="6">
    <source>
        <dbReference type="ARBA" id="ARBA00012102"/>
    </source>
</evidence>
<accession>A0A9D1MVC5</accession>
<evidence type="ECO:0000256" key="10">
    <source>
        <dbReference type="ARBA" id="ARBA00022777"/>
    </source>
</evidence>
<evidence type="ECO:0000256" key="14">
    <source>
        <dbReference type="ARBA" id="ARBA00038036"/>
    </source>
</evidence>
<name>A0A9D1MVC5_9FIRM</name>
<feature type="binding site" evidence="16">
    <location>
        <position position="184"/>
    </location>
    <ligand>
        <name>substrate</name>
    </ligand>
</feature>
<evidence type="ECO:0000256" key="7">
    <source>
        <dbReference type="ARBA" id="ARBA00022490"/>
    </source>
</evidence>
<dbReference type="GO" id="GO:0004594">
    <property type="term" value="F:pantothenate kinase activity"/>
    <property type="evidence" value="ECO:0007669"/>
    <property type="project" value="UniProtKB-UniRule"/>
</dbReference>
<dbReference type="GO" id="GO:0046872">
    <property type="term" value="F:metal ion binding"/>
    <property type="evidence" value="ECO:0007669"/>
    <property type="project" value="UniProtKB-KW"/>
</dbReference>
<organism evidence="17 18">
    <name type="scientific">Candidatus Scybalenecus merdavium</name>
    <dbReference type="NCBI Taxonomy" id="2840939"/>
    <lineage>
        <taxon>Bacteria</taxon>
        <taxon>Bacillati</taxon>
        <taxon>Bacillota</taxon>
        <taxon>Clostridia</taxon>
        <taxon>Eubacteriales</taxon>
        <taxon>Oscillospiraceae</taxon>
        <taxon>Oscillospiraceae incertae sedis</taxon>
        <taxon>Candidatus Scybalenecus</taxon>
    </lineage>
</organism>
<gene>
    <name evidence="16" type="primary">coaX</name>
    <name evidence="17" type="ORF">IAD23_07295</name>
</gene>
<comment type="cofactor">
    <cofactor evidence="16">
        <name>NH4(+)</name>
        <dbReference type="ChEBI" id="CHEBI:28938"/>
    </cofactor>
    <cofactor evidence="16">
        <name>K(+)</name>
        <dbReference type="ChEBI" id="CHEBI:29103"/>
    </cofactor>
    <text evidence="16">A monovalent cation. Ammonium or potassium.</text>
</comment>
<evidence type="ECO:0000256" key="12">
    <source>
        <dbReference type="ARBA" id="ARBA00022958"/>
    </source>
</evidence>